<dbReference type="PANTHER" id="PTHR11913">
    <property type="entry name" value="COFILIN-RELATED"/>
    <property type="match status" value="1"/>
</dbReference>
<protein>
    <recommendedName>
        <fullName evidence="3">ADF-H domain-containing protein</fullName>
    </recommendedName>
</protein>
<dbReference type="AlphaFoldDB" id="A0AAD9K9S6"/>
<dbReference type="InterPro" id="IPR017904">
    <property type="entry name" value="ADF/Cofilin"/>
</dbReference>
<evidence type="ECO:0000313" key="4">
    <source>
        <dbReference type="EMBL" id="KAK2167196.1"/>
    </source>
</evidence>
<evidence type="ECO:0000256" key="1">
    <source>
        <dbReference type="ARBA" id="ARBA00006844"/>
    </source>
</evidence>
<name>A0AAD9K9S6_9ANNE</name>
<dbReference type="Pfam" id="PF00241">
    <property type="entry name" value="Cofilin_ADF"/>
    <property type="match status" value="1"/>
</dbReference>
<dbReference type="InterPro" id="IPR002108">
    <property type="entry name" value="ADF-H"/>
</dbReference>
<dbReference type="EMBL" id="JAODUP010000031">
    <property type="protein sequence ID" value="KAK2167196.1"/>
    <property type="molecule type" value="Genomic_DNA"/>
</dbReference>
<keyword evidence="2" id="KW-0009">Actin-binding</keyword>
<dbReference type="GO" id="GO:0003779">
    <property type="term" value="F:actin binding"/>
    <property type="evidence" value="ECO:0007669"/>
    <property type="project" value="UniProtKB-KW"/>
</dbReference>
<evidence type="ECO:0000259" key="3">
    <source>
        <dbReference type="PROSITE" id="PS51263"/>
    </source>
</evidence>
<comment type="similarity">
    <text evidence="1">Belongs to the actin-binding proteins ADF family.</text>
</comment>
<dbReference type="SMART" id="SM00102">
    <property type="entry name" value="ADF"/>
    <property type="match status" value="1"/>
</dbReference>
<evidence type="ECO:0000256" key="2">
    <source>
        <dbReference type="ARBA" id="ARBA00023203"/>
    </source>
</evidence>
<comment type="caution">
    <text evidence="4">The sequence shown here is derived from an EMBL/GenBank/DDBJ whole genome shotgun (WGS) entry which is preliminary data.</text>
</comment>
<reference evidence="4" key="1">
    <citation type="journal article" date="2023" name="Mol. Biol. Evol.">
        <title>Third-Generation Sequencing Reveals the Adaptive Role of the Epigenome in Three Deep-Sea Polychaetes.</title>
        <authorList>
            <person name="Perez M."/>
            <person name="Aroh O."/>
            <person name="Sun Y."/>
            <person name="Lan Y."/>
            <person name="Juniper S.K."/>
            <person name="Young C.R."/>
            <person name="Angers B."/>
            <person name="Qian P.Y."/>
        </authorList>
    </citation>
    <scope>NUCLEOTIDE SEQUENCE</scope>
    <source>
        <strain evidence="4">P08H-3</strain>
    </source>
</reference>
<keyword evidence="5" id="KW-1185">Reference proteome</keyword>
<proteinExistence type="inferred from homology"/>
<evidence type="ECO:0000313" key="5">
    <source>
        <dbReference type="Proteomes" id="UP001208570"/>
    </source>
</evidence>
<dbReference type="PROSITE" id="PS51263">
    <property type="entry name" value="ADF_H"/>
    <property type="match status" value="1"/>
</dbReference>
<dbReference type="GO" id="GO:0030042">
    <property type="term" value="P:actin filament depolymerization"/>
    <property type="evidence" value="ECO:0007669"/>
    <property type="project" value="InterPro"/>
</dbReference>
<dbReference type="Gene3D" id="3.40.20.10">
    <property type="entry name" value="Severin"/>
    <property type="match status" value="1"/>
</dbReference>
<dbReference type="GO" id="GO:0015629">
    <property type="term" value="C:actin cytoskeleton"/>
    <property type="evidence" value="ECO:0007669"/>
    <property type="project" value="InterPro"/>
</dbReference>
<dbReference type="SUPFAM" id="SSF55753">
    <property type="entry name" value="Actin depolymerizing proteins"/>
    <property type="match status" value="1"/>
</dbReference>
<feature type="domain" description="ADF-H" evidence="3">
    <location>
        <begin position="4"/>
        <end position="141"/>
    </location>
</feature>
<dbReference type="CDD" id="cd11286">
    <property type="entry name" value="ADF_cofilin_like"/>
    <property type="match status" value="1"/>
</dbReference>
<sequence>MASGVKVTDECKQAFVDVQLGHKFQYVVFKLNDKMTEIVVEKKGEVGAAYEEFVEILKSAEEKGECRYGVFDVAYTSKEGHAKSKLAFIFWAPETAKIKQKMVYSASQSVLKNTLGQGIHKFVQANDHSELSWDYLLEECQRNARD</sequence>
<gene>
    <name evidence="4" type="ORF">LSH36_31g02101</name>
</gene>
<organism evidence="4 5">
    <name type="scientific">Paralvinella palmiformis</name>
    <dbReference type="NCBI Taxonomy" id="53620"/>
    <lineage>
        <taxon>Eukaryota</taxon>
        <taxon>Metazoa</taxon>
        <taxon>Spiralia</taxon>
        <taxon>Lophotrochozoa</taxon>
        <taxon>Annelida</taxon>
        <taxon>Polychaeta</taxon>
        <taxon>Sedentaria</taxon>
        <taxon>Canalipalpata</taxon>
        <taxon>Terebellida</taxon>
        <taxon>Terebelliformia</taxon>
        <taxon>Alvinellidae</taxon>
        <taxon>Paralvinella</taxon>
    </lineage>
</organism>
<accession>A0AAD9K9S6</accession>
<dbReference type="Proteomes" id="UP001208570">
    <property type="component" value="Unassembled WGS sequence"/>
</dbReference>
<dbReference type="InterPro" id="IPR029006">
    <property type="entry name" value="ADF-H/Gelsolin-like_dom_sf"/>
</dbReference>